<dbReference type="AlphaFoldDB" id="H0EXU1"/>
<organism evidence="1 2">
    <name type="scientific">Glarea lozoyensis (strain ATCC 74030 / MF5533)</name>
    <dbReference type="NCBI Taxonomy" id="1104152"/>
    <lineage>
        <taxon>Eukaryota</taxon>
        <taxon>Fungi</taxon>
        <taxon>Dikarya</taxon>
        <taxon>Ascomycota</taxon>
        <taxon>Pezizomycotina</taxon>
        <taxon>Leotiomycetes</taxon>
        <taxon>Helotiales</taxon>
        <taxon>Helotiaceae</taxon>
        <taxon>Glarea</taxon>
    </lineage>
</organism>
<gene>
    <name evidence="1" type="ORF">M7I_7631</name>
</gene>
<comment type="caution">
    <text evidence="1">The sequence shown here is derived from an EMBL/GenBank/DDBJ whole genome shotgun (WGS) entry which is preliminary data.</text>
</comment>
<keyword evidence="2" id="KW-1185">Reference proteome</keyword>
<dbReference type="InParanoid" id="H0EXU1"/>
<dbReference type="HOGENOM" id="CLU_2109295_0_0_1"/>
<proteinExistence type="predicted"/>
<protein>
    <submittedName>
        <fullName evidence="1">Uncharacterized protein</fullName>
    </submittedName>
</protein>
<reference evidence="1 2" key="1">
    <citation type="journal article" date="2012" name="Eukaryot. Cell">
        <title>Genome sequence of the fungus Glarea lozoyensis: the first genome sequence of a species from the Helotiaceae family.</title>
        <authorList>
            <person name="Youssar L."/>
            <person name="Gruening B.A."/>
            <person name="Erxleben A."/>
            <person name="Guenther S."/>
            <person name="Huettel W."/>
        </authorList>
    </citation>
    <scope>NUCLEOTIDE SEQUENCE [LARGE SCALE GENOMIC DNA]</scope>
    <source>
        <strain evidence="2">ATCC 74030 / MF5533</strain>
    </source>
</reference>
<evidence type="ECO:0000313" key="2">
    <source>
        <dbReference type="Proteomes" id="UP000005446"/>
    </source>
</evidence>
<name>H0EXU1_GLAL7</name>
<sequence>MPVRNEFKSLKYHILFTTSISKFIHEQPHLSNFSPKSRDRYEFRILLKRHFIKSTVRKTHHITPRLELIWPCKVRSSSNYVLSRFGFKRCMYKRAGISVDINLRPKRVLSAFYND</sequence>
<evidence type="ECO:0000313" key="1">
    <source>
        <dbReference type="EMBL" id="EHK96651.1"/>
    </source>
</evidence>
<accession>H0EXU1</accession>
<dbReference type="EMBL" id="AGUE01000230">
    <property type="protein sequence ID" value="EHK96651.1"/>
    <property type="molecule type" value="Genomic_DNA"/>
</dbReference>
<dbReference type="Proteomes" id="UP000005446">
    <property type="component" value="Unassembled WGS sequence"/>
</dbReference>